<dbReference type="InterPro" id="IPR029063">
    <property type="entry name" value="SAM-dependent_MTases_sf"/>
</dbReference>
<feature type="region of interest" description="Disordered" evidence="3">
    <location>
        <begin position="58"/>
        <end position="151"/>
    </location>
</feature>
<name>A0ABN8KK17_9HYPH</name>
<feature type="compositionally biased region" description="Basic and acidic residues" evidence="3">
    <location>
        <begin position="58"/>
        <end position="68"/>
    </location>
</feature>
<dbReference type="InterPro" id="IPR038333">
    <property type="entry name" value="T1MK-like_N_sf"/>
</dbReference>
<keyword evidence="6" id="KW-1185">Reference proteome</keyword>
<dbReference type="Gene3D" id="1.20.1260.30">
    <property type="match status" value="1"/>
</dbReference>
<dbReference type="EC" id="2.1.1.72" evidence="5"/>
<keyword evidence="5" id="KW-0489">Methyltransferase</keyword>
<dbReference type="InterPro" id="IPR022749">
    <property type="entry name" value="D12N6_MeTrfase_N"/>
</dbReference>
<dbReference type="GO" id="GO:0009007">
    <property type="term" value="F:site-specific DNA-methyltransferase (adenine-specific) activity"/>
    <property type="evidence" value="ECO:0007669"/>
    <property type="project" value="UniProtKB-EC"/>
</dbReference>
<protein>
    <submittedName>
        <fullName evidence="5">Site-specific DNA-methyltransferase (Adenine-specific)</fullName>
        <ecNumber evidence="5">2.1.1.72</ecNumber>
    </submittedName>
</protein>
<dbReference type="EMBL" id="CAKXZT010000174">
    <property type="protein sequence ID" value="CAH2409091.1"/>
    <property type="molecule type" value="Genomic_DNA"/>
</dbReference>
<evidence type="ECO:0000313" key="5">
    <source>
        <dbReference type="EMBL" id="CAH2409091.1"/>
    </source>
</evidence>
<dbReference type="Proteomes" id="UP001153050">
    <property type="component" value="Unassembled WGS sequence"/>
</dbReference>
<evidence type="ECO:0000256" key="1">
    <source>
        <dbReference type="ARBA" id="ARBA00006594"/>
    </source>
</evidence>
<evidence type="ECO:0000313" key="6">
    <source>
        <dbReference type="Proteomes" id="UP001153050"/>
    </source>
</evidence>
<accession>A0ABN8KK17</accession>
<dbReference type="SUPFAM" id="SSF53335">
    <property type="entry name" value="S-adenosyl-L-methionine-dependent methyltransferases"/>
    <property type="match status" value="1"/>
</dbReference>
<comment type="caution">
    <text evidence="5">The sequence shown here is derived from an EMBL/GenBank/DDBJ whole genome shotgun (WGS) entry which is preliminary data.</text>
</comment>
<evidence type="ECO:0000256" key="3">
    <source>
        <dbReference type="SAM" id="MobiDB-lite"/>
    </source>
</evidence>
<comment type="similarity">
    <text evidence="1">Belongs to the N(4)/N(6)-methyltransferase family.</text>
</comment>
<feature type="compositionally biased region" description="Polar residues" evidence="3">
    <location>
        <begin position="122"/>
        <end position="151"/>
    </location>
</feature>
<feature type="domain" description="N6 adenine-specific DNA methyltransferase N-terminal" evidence="4">
    <location>
        <begin position="9"/>
        <end position="88"/>
    </location>
</feature>
<proteinExistence type="inferred from homology"/>
<evidence type="ECO:0000256" key="2">
    <source>
        <dbReference type="ARBA" id="ARBA00022747"/>
    </source>
</evidence>
<keyword evidence="2" id="KW-0680">Restriction system</keyword>
<feature type="compositionally biased region" description="Low complexity" evidence="3">
    <location>
        <begin position="101"/>
        <end position="115"/>
    </location>
</feature>
<sequence length="151" mass="16734">MNLQTHENLKSTIWEIANRLRGPYRPPQYRLVMLPIVVLRRLDCVLEPTKHAVLKEHAKLTAQKKPESAMDNLLSKAADPKRKKQGSTIPARSPFSGCSATPRTSRPTSFPTSTDFPPPRGLSSSASNLPTRSKSSTPATGFSPSSRRWPM</sequence>
<gene>
    <name evidence="5" type="ORF">MES5069_750114</name>
</gene>
<reference evidence="5 6" key="1">
    <citation type="submission" date="2022-03" db="EMBL/GenBank/DDBJ databases">
        <authorList>
            <person name="Brunel B."/>
        </authorList>
    </citation>
    <scope>NUCLEOTIDE SEQUENCE [LARGE SCALE GENOMIC DNA]</scope>
    <source>
        <strain evidence="5">STM5069sample</strain>
    </source>
</reference>
<keyword evidence="5" id="KW-0808">Transferase</keyword>
<dbReference type="Pfam" id="PF12161">
    <property type="entry name" value="HsdM_N"/>
    <property type="match status" value="1"/>
</dbReference>
<organism evidence="5 6">
    <name type="scientific">Mesorhizobium escarrei</name>
    <dbReference type="NCBI Taxonomy" id="666018"/>
    <lineage>
        <taxon>Bacteria</taxon>
        <taxon>Pseudomonadati</taxon>
        <taxon>Pseudomonadota</taxon>
        <taxon>Alphaproteobacteria</taxon>
        <taxon>Hyphomicrobiales</taxon>
        <taxon>Phyllobacteriaceae</taxon>
        <taxon>Mesorhizobium</taxon>
    </lineage>
</organism>
<dbReference type="GO" id="GO:0032259">
    <property type="term" value="P:methylation"/>
    <property type="evidence" value="ECO:0007669"/>
    <property type="project" value="UniProtKB-KW"/>
</dbReference>
<evidence type="ECO:0000259" key="4">
    <source>
        <dbReference type="Pfam" id="PF12161"/>
    </source>
</evidence>